<name>A0ABX8ZZ50_9SPHN</name>
<protein>
    <submittedName>
        <fullName evidence="1">Uncharacterized protein</fullName>
    </submittedName>
</protein>
<sequence>MIATASAALTLIFAQAATDRVQARYPEQQWELEYPALIGGFVDDYYRCLKGGSYVIGDGSGFEDQYRGDIQRCSKQAREMEAGANELLAKRDRADETPPSQVASIFETVRRIHVERGASLDRATSSRIVASNAYAEARETAEAAPPPCVAYVNDLRAQRQRHMETQGEGVKAVYDKPEYTEDDQRLIATYNAELMRLTGAITLELRACPQAQYRIYEEGAEGVPAEDADG</sequence>
<organism evidence="1 2">
    <name type="scientific">Qipengyuania gelatinilytica</name>
    <dbReference type="NCBI Taxonomy" id="2867231"/>
    <lineage>
        <taxon>Bacteria</taxon>
        <taxon>Pseudomonadati</taxon>
        <taxon>Pseudomonadota</taxon>
        <taxon>Alphaproteobacteria</taxon>
        <taxon>Sphingomonadales</taxon>
        <taxon>Erythrobacteraceae</taxon>
        <taxon>Qipengyuania</taxon>
    </lineage>
</organism>
<proteinExistence type="predicted"/>
<dbReference type="Proteomes" id="UP000824321">
    <property type="component" value="Chromosome"/>
</dbReference>
<dbReference type="RefSeq" id="WP_221429872.1">
    <property type="nucleotide sequence ID" value="NZ_CP081294.1"/>
</dbReference>
<evidence type="ECO:0000313" key="2">
    <source>
        <dbReference type="Proteomes" id="UP000824321"/>
    </source>
</evidence>
<dbReference type="EMBL" id="CP081294">
    <property type="protein sequence ID" value="QZD94122.1"/>
    <property type="molecule type" value="Genomic_DNA"/>
</dbReference>
<accession>A0ABX8ZZ50</accession>
<gene>
    <name evidence="1" type="ORF">K3136_08360</name>
</gene>
<evidence type="ECO:0000313" key="1">
    <source>
        <dbReference type="EMBL" id="QZD94122.1"/>
    </source>
</evidence>
<reference evidence="1 2" key="1">
    <citation type="submission" date="2021-08" db="EMBL/GenBank/DDBJ databases">
        <title>Comparative Genomics Analysis of the Genus Qipengyuania Reveals Extensive Genetic Diversity and Metabolic Versatility, Including the Description of Fifteen Novel Species.</title>
        <authorList>
            <person name="Liu Y."/>
        </authorList>
    </citation>
    <scope>NUCLEOTIDE SEQUENCE [LARGE SCALE GENOMIC DNA]</scope>
    <source>
        <strain evidence="1 2">1NDH1</strain>
    </source>
</reference>
<keyword evidence="2" id="KW-1185">Reference proteome</keyword>